<dbReference type="InterPro" id="IPR035917">
    <property type="entry name" value="YjbQ-like_sf"/>
</dbReference>
<gene>
    <name evidence="2" type="ORF">KFE25_001099</name>
</gene>
<feature type="chain" id="PRO_5035232429" description="Secondary thiamine-phosphate synthase enzyme" evidence="1">
    <location>
        <begin position="18"/>
        <end position="202"/>
    </location>
</feature>
<evidence type="ECO:0000256" key="1">
    <source>
        <dbReference type="SAM" id="SignalP"/>
    </source>
</evidence>
<keyword evidence="1" id="KW-0732">Signal</keyword>
<accession>A0A8J6C9E1</accession>
<keyword evidence="3" id="KW-1185">Reference proteome</keyword>
<dbReference type="OrthoDB" id="10255963at2759"/>
<reference evidence="2" key="1">
    <citation type="submission" date="2021-05" db="EMBL/GenBank/DDBJ databases">
        <title>The genome of the haptophyte Pavlova lutheri (Diacronema luteri, Pavlovales) - a model for lipid biosynthesis in eukaryotic algae.</title>
        <authorList>
            <person name="Hulatt C.J."/>
            <person name="Posewitz M.C."/>
        </authorList>
    </citation>
    <scope>NUCLEOTIDE SEQUENCE</scope>
    <source>
        <strain evidence="2">NIVA-4/92</strain>
    </source>
</reference>
<name>A0A8J6C9E1_DIALT</name>
<proteinExistence type="predicted"/>
<dbReference type="OMA" id="QHTTAFI"/>
<dbReference type="InterPro" id="IPR001602">
    <property type="entry name" value="UPF0047_YjbQ-like"/>
</dbReference>
<comment type="caution">
    <text evidence="2">The sequence shown here is derived from an EMBL/GenBank/DDBJ whole genome shotgun (WGS) entry which is preliminary data.</text>
</comment>
<dbReference type="Proteomes" id="UP000751190">
    <property type="component" value="Unassembled WGS sequence"/>
</dbReference>
<dbReference type="EMBL" id="JAGTXO010000025">
    <property type="protein sequence ID" value="KAG8461495.1"/>
    <property type="molecule type" value="Genomic_DNA"/>
</dbReference>
<dbReference type="SUPFAM" id="SSF111038">
    <property type="entry name" value="YjbQ-like"/>
    <property type="match status" value="1"/>
</dbReference>
<dbReference type="Gene3D" id="2.60.120.460">
    <property type="entry name" value="YjbQ-like"/>
    <property type="match status" value="1"/>
</dbReference>
<dbReference type="PANTHER" id="PTHR30615:SF16">
    <property type="entry name" value="SECONDARY THIAMINE-PHOSPHATE SYNTHASE ENZYME"/>
    <property type="match status" value="1"/>
</dbReference>
<evidence type="ECO:0000313" key="3">
    <source>
        <dbReference type="Proteomes" id="UP000751190"/>
    </source>
</evidence>
<evidence type="ECO:0000313" key="2">
    <source>
        <dbReference type="EMBL" id="KAG8461495.1"/>
    </source>
</evidence>
<feature type="signal peptide" evidence="1">
    <location>
        <begin position="1"/>
        <end position="17"/>
    </location>
</feature>
<sequence length="202" mass="21620">MAWLAVLAAGATGFASASSASRAAQRAVFRRAAPTMGFVSLYEELPVVTGRTISLRDITADVAAFVERSGCKEGVVTVLSKHSTVGITINEMEPRFVDDVRQFLLKLAPPQYPYLHNDLDYRAGPPEWPGGDEAWRSFRAGEPVNAHSHLIAMVMGTSESIPVHNGKLSIGKFQQVIVIDADGVLDGAGKKRTVALQVMGAA</sequence>
<organism evidence="2 3">
    <name type="scientific">Diacronema lutheri</name>
    <name type="common">Unicellular marine alga</name>
    <name type="synonym">Monochrysis lutheri</name>
    <dbReference type="NCBI Taxonomy" id="2081491"/>
    <lineage>
        <taxon>Eukaryota</taxon>
        <taxon>Haptista</taxon>
        <taxon>Haptophyta</taxon>
        <taxon>Pavlovophyceae</taxon>
        <taxon>Pavlovales</taxon>
        <taxon>Pavlovaceae</taxon>
        <taxon>Diacronema</taxon>
    </lineage>
</organism>
<dbReference type="AlphaFoldDB" id="A0A8J6C9E1"/>
<evidence type="ECO:0008006" key="4">
    <source>
        <dbReference type="Google" id="ProtNLM"/>
    </source>
</evidence>
<dbReference type="Pfam" id="PF01894">
    <property type="entry name" value="YjbQ"/>
    <property type="match status" value="1"/>
</dbReference>
<protein>
    <recommendedName>
        <fullName evidence="4">Secondary thiamine-phosphate synthase enzyme</fullName>
    </recommendedName>
</protein>
<dbReference type="PANTHER" id="PTHR30615">
    <property type="entry name" value="UNCHARACTERIZED PROTEIN YJBQ-RELATED"/>
    <property type="match status" value="1"/>
</dbReference>